<evidence type="ECO:0000313" key="6">
    <source>
        <dbReference type="EMBL" id="KAJ4462438.1"/>
    </source>
</evidence>
<accession>A0ABQ8UVK2</accession>
<evidence type="ECO:0000256" key="2">
    <source>
        <dbReference type="ARBA" id="ARBA00022980"/>
    </source>
</evidence>
<dbReference type="Pfam" id="PF01776">
    <property type="entry name" value="Ribosomal_L22e"/>
    <property type="match status" value="1"/>
</dbReference>
<dbReference type="InterPro" id="IPR002671">
    <property type="entry name" value="Ribosomal_eL22"/>
</dbReference>
<evidence type="ECO:0000256" key="3">
    <source>
        <dbReference type="ARBA" id="ARBA00023274"/>
    </source>
</evidence>
<keyword evidence="2 6" id="KW-0689">Ribosomal protein</keyword>
<sequence>MKGAPKQQKAAIVKFTLDCTVPATDGVMEASRLEKYLHDHIKVDGKMKNLQDKVRISRDKSKINVSARQPFSKRYVKYLTKRFLKHSNLRDWLRVIANDKKSYELRYFNIAEQEQEGADKQ</sequence>
<gene>
    <name evidence="6" type="ORF">PAPYR_1076</name>
</gene>
<comment type="caution">
    <text evidence="6">The sequence shown here is derived from an EMBL/GenBank/DDBJ whole genome shotgun (WGS) entry which is preliminary data.</text>
</comment>
<dbReference type="PANTHER" id="PTHR10064:SF0">
    <property type="entry name" value="FI24544P1-RELATED"/>
    <property type="match status" value="1"/>
</dbReference>
<keyword evidence="3" id="KW-0687">Ribonucleoprotein</keyword>
<reference evidence="6" key="1">
    <citation type="journal article" date="2022" name="bioRxiv">
        <title>Genomics of Preaxostyla Flagellates Illuminates Evolutionary Transitions and the Path Towards Mitochondrial Loss.</title>
        <authorList>
            <person name="Novak L.V.F."/>
            <person name="Treitli S.C."/>
            <person name="Pyrih J."/>
            <person name="Halakuc P."/>
            <person name="Pipaliya S.V."/>
            <person name="Vacek V."/>
            <person name="Brzon O."/>
            <person name="Soukal P."/>
            <person name="Eme L."/>
            <person name="Dacks J.B."/>
            <person name="Karnkowska A."/>
            <person name="Elias M."/>
            <person name="Hampl V."/>
        </authorList>
    </citation>
    <scope>NUCLEOTIDE SEQUENCE</scope>
    <source>
        <strain evidence="6">RCP-MX</strain>
    </source>
</reference>
<keyword evidence="7" id="KW-1185">Reference proteome</keyword>
<organism evidence="6 7">
    <name type="scientific">Paratrimastix pyriformis</name>
    <dbReference type="NCBI Taxonomy" id="342808"/>
    <lineage>
        <taxon>Eukaryota</taxon>
        <taxon>Metamonada</taxon>
        <taxon>Preaxostyla</taxon>
        <taxon>Paratrimastigidae</taxon>
        <taxon>Paratrimastix</taxon>
    </lineage>
</organism>
<dbReference type="InterPro" id="IPR038526">
    <property type="entry name" value="Ribosomal_eL22_sf"/>
</dbReference>
<protein>
    <recommendedName>
        <fullName evidence="4">Large ribosomal subunit protein eL22</fullName>
    </recommendedName>
    <alternativeName>
        <fullName evidence="5">60S ribosomal protein L22</fullName>
    </alternativeName>
</protein>
<dbReference type="Gene3D" id="3.30.1360.210">
    <property type="match status" value="1"/>
</dbReference>
<name>A0ABQ8UVK2_9EUKA</name>
<dbReference type="Proteomes" id="UP001141327">
    <property type="component" value="Unassembled WGS sequence"/>
</dbReference>
<dbReference type="PANTHER" id="PTHR10064">
    <property type="entry name" value="60S RIBOSOMAL PROTEIN L22"/>
    <property type="match status" value="1"/>
</dbReference>
<evidence type="ECO:0000256" key="5">
    <source>
        <dbReference type="ARBA" id="ARBA00041214"/>
    </source>
</evidence>
<proteinExistence type="inferred from homology"/>
<comment type="similarity">
    <text evidence="1">Belongs to the eukaryotic ribosomal protein eL22 family.</text>
</comment>
<dbReference type="EMBL" id="JAPMOS010000003">
    <property type="protein sequence ID" value="KAJ4462438.1"/>
    <property type="molecule type" value="Genomic_DNA"/>
</dbReference>
<evidence type="ECO:0000313" key="7">
    <source>
        <dbReference type="Proteomes" id="UP001141327"/>
    </source>
</evidence>
<evidence type="ECO:0000256" key="1">
    <source>
        <dbReference type="ARBA" id="ARBA00007817"/>
    </source>
</evidence>
<evidence type="ECO:0000256" key="4">
    <source>
        <dbReference type="ARBA" id="ARBA00040613"/>
    </source>
</evidence>
<dbReference type="GO" id="GO:0005840">
    <property type="term" value="C:ribosome"/>
    <property type="evidence" value="ECO:0007669"/>
    <property type="project" value="UniProtKB-KW"/>
</dbReference>